<reference evidence="2" key="1">
    <citation type="submission" date="2018-05" db="EMBL/GenBank/DDBJ databases">
        <authorList>
            <person name="Lanie J.A."/>
            <person name="Ng W.-L."/>
            <person name="Kazmierczak K.M."/>
            <person name="Andrzejewski T.M."/>
            <person name="Davidsen T.M."/>
            <person name="Wayne K.J."/>
            <person name="Tettelin H."/>
            <person name="Glass J.I."/>
            <person name="Rusch D."/>
            <person name="Podicherti R."/>
            <person name="Tsui H.-C.T."/>
            <person name="Winkler M.E."/>
        </authorList>
    </citation>
    <scope>NUCLEOTIDE SEQUENCE</scope>
</reference>
<feature type="region of interest" description="Disordered" evidence="1">
    <location>
        <begin position="1"/>
        <end position="27"/>
    </location>
</feature>
<dbReference type="EMBL" id="UINC01225680">
    <property type="protein sequence ID" value="SVE55850.1"/>
    <property type="molecule type" value="Genomic_DNA"/>
</dbReference>
<dbReference type="AlphaFoldDB" id="A0A383EHM6"/>
<sequence>MKDHNMNEVKGKSNDRVRLMKIKSRGG</sequence>
<evidence type="ECO:0000256" key="1">
    <source>
        <dbReference type="SAM" id="MobiDB-lite"/>
    </source>
</evidence>
<name>A0A383EHM6_9ZZZZ</name>
<evidence type="ECO:0000313" key="2">
    <source>
        <dbReference type="EMBL" id="SVE55850.1"/>
    </source>
</evidence>
<proteinExistence type="predicted"/>
<organism evidence="2">
    <name type="scientific">marine metagenome</name>
    <dbReference type="NCBI Taxonomy" id="408172"/>
    <lineage>
        <taxon>unclassified sequences</taxon>
        <taxon>metagenomes</taxon>
        <taxon>ecological metagenomes</taxon>
    </lineage>
</organism>
<protein>
    <submittedName>
        <fullName evidence="2">Uncharacterized protein</fullName>
    </submittedName>
</protein>
<gene>
    <name evidence="2" type="ORF">METZ01_LOCUS508704</name>
</gene>
<feature type="compositionally biased region" description="Basic and acidic residues" evidence="1">
    <location>
        <begin position="1"/>
        <end position="18"/>
    </location>
</feature>
<accession>A0A383EHM6</accession>